<dbReference type="PANTHER" id="PTHR21485:SF6">
    <property type="entry name" value="N-ACYLNEURAMINATE CYTIDYLYLTRANSFERASE-RELATED"/>
    <property type="match status" value="1"/>
</dbReference>
<dbReference type="InterPro" id="IPR020039">
    <property type="entry name" value="PseF"/>
</dbReference>
<dbReference type="HOGENOM" id="CLU_042930_1_0_10"/>
<dbReference type="STRING" id="755732.Fluta_0219"/>
<dbReference type="eggNOG" id="COG1083">
    <property type="taxonomic scope" value="Bacteria"/>
</dbReference>
<dbReference type="InterPro" id="IPR003329">
    <property type="entry name" value="Cytidylyl_trans"/>
</dbReference>
<dbReference type="NCBIfam" id="TIGR03584">
    <property type="entry name" value="PseF"/>
    <property type="match status" value="1"/>
</dbReference>
<gene>
    <name evidence="1" type="ordered locus">Fluta_0219</name>
</gene>
<organism evidence="1 2">
    <name type="scientific">Fluviicola taffensis (strain DSM 16823 / NCIMB 13979 / RW262)</name>
    <dbReference type="NCBI Taxonomy" id="755732"/>
    <lineage>
        <taxon>Bacteria</taxon>
        <taxon>Pseudomonadati</taxon>
        <taxon>Bacteroidota</taxon>
        <taxon>Flavobacteriia</taxon>
        <taxon>Flavobacteriales</taxon>
        <taxon>Crocinitomicaceae</taxon>
        <taxon>Fluviicola</taxon>
    </lineage>
</organism>
<protein>
    <submittedName>
        <fullName evidence="1">Pseudaminic acid CMP-transferase</fullName>
    </submittedName>
</protein>
<keyword evidence="2" id="KW-1185">Reference proteome</keyword>
<dbReference type="KEGG" id="fte:Fluta_0219"/>
<dbReference type="AlphaFoldDB" id="F2IC00"/>
<dbReference type="OrthoDB" id="9805604at2"/>
<dbReference type="CDD" id="cd02513">
    <property type="entry name" value="CMP-NeuAc_Synthase"/>
    <property type="match status" value="1"/>
</dbReference>
<dbReference type="InterPro" id="IPR050793">
    <property type="entry name" value="CMP-NeuNAc_synthase"/>
</dbReference>
<dbReference type="GO" id="GO:0008781">
    <property type="term" value="F:N-acylneuraminate cytidylyltransferase activity"/>
    <property type="evidence" value="ECO:0007669"/>
    <property type="project" value="TreeGrafter"/>
</dbReference>
<evidence type="ECO:0000313" key="1">
    <source>
        <dbReference type="EMBL" id="AEA42228.1"/>
    </source>
</evidence>
<dbReference type="PANTHER" id="PTHR21485">
    <property type="entry name" value="HAD SUPERFAMILY MEMBERS CMAS AND KDSC"/>
    <property type="match status" value="1"/>
</dbReference>
<reference evidence="1 2" key="1">
    <citation type="journal article" date="2011" name="Stand. Genomic Sci.">
        <title>Complete genome sequence of the gliding freshwater bacterium Fluviicola taffensis type strain (RW262).</title>
        <authorList>
            <person name="Woyke T."/>
            <person name="Chertkov O."/>
            <person name="Lapidus A."/>
            <person name="Nolan M."/>
            <person name="Lucas S."/>
            <person name="Del Rio T.G."/>
            <person name="Tice H."/>
            <person name="Cheng J.F."/>
            <person name="Tapia R."/>
            <person name="Han C."/>
            <person name="Goodwin L."/>
            <person name="Pitluck S."/>
            <person name="Liolios K."/>
            <person name="Pagani I."/>
            <person name="Ivanova N."/>
            <person name="Huntemann M."/>
            <person name="Mavromatis K."/>
            <person name="Mikhailova N."/>
            <person name="Pati A."/>
            <person name="Chen A."/>
            <person name="Palaniappan K."/>
            <person name="Land M."/>
            <person name="Hauser L."/>
            <person name="Brambilla E.M."/>
            <person name="Rohde M."/>
            <person name="Mwirichia R."/>
            <person name="Sikorski J."/>
            <person name="Tindall B.J."/>
            <person name="Goker M."/>
            <person name="Bristow J."/>
            <person name="Eisen J.A."/>
            <person name="Markowitz V."/>
            <person name="Hugenholtz P."/>
            <person name="Klenk H.P."/>
            <person name="Kyrpides N.C."/>
        </authorList>
    </citation>
    <scope>NUCLEOTIDE SEQUENCE [LARGE SCALE GENOMIC DNA]</scope>
    <source>
        <strain evidence="2">DSM 16823 / RW262 / RW262</strain>
    </source>
</reference>
<accession>F2IC00</accession>
<dbReference type="SUPFAM" id="SSF53448">
    <property type="entry name" value="Nucleotide-diphospho-sugar transferases"/>
    <property type="match status" value="1"/>
</dbReference>
<dbReference type="Pfam" id="PF02348">
    <property type="entry name" value="CTP_transf_3"/>
    <property type="match status" value="1"/>
</dbReference>
<dbReference type="Gene3D" id="3.90.550.10">
    <property type="entry name" value="Spore Coat Polysaccharide Biosynthesis Protein SpsA, Chain A"/>
    <property type="match status" value="1"/>
</dbReference>
<dbReference type="EMBL" id="CP002542">
    <property type="protein sequence ID" value="AEA42228.1"/>
    <property type="molecule type" value="Genomic_DNA"/>
</dbReference>
<reference evidence="2" key="2">
    <citation type="submission" date="2011-02" db="EMBL/GenBank/DDBJ databases">
        <title>The complete genome of Fluviicola taffensis DSM 16823.</title>
        <authorList>
            <consortium name="US DOE Joint Genome Institute (JGI-PGF)"/>
            <person name="Lucas S."/>
            <person name="Copeland A."/>
            <person name="Lapidus A."/>
            <person name="Bruce D."/>
            <person name="Goodwin L."/>
            <person name="Pitluck S."/>
            <person name="Kyrpides N."/>
            <person name="Mavromatis K."/>
            <person name="Ivanova N."/>
            <person name="Mikhailova N."/>
            <person name="Pagani I."/>
            <person name="Chertkov O."/>
            <person name="Detter J.C."/>
            <person name="Han C."/>
            <person name="Tapia R."/>
            <person name="Land M."/>
            <person name="Hauser L."/>
            <person name="Markowitz V."/>
            <person name="Cheng J.-F."/>
            <person name="Hugenholtz P."/>
            <person name="Woyke T."/>
            <person name="Wu D."/>
            <person name="Tindall B."/>
            <person name="Pomrenke H.G."/>
            <person name="Brambilla E."/>
            <person name="Klenk H.-P."/>
            <person name="Eisen J.A."/>
        </authorList>
    </citation>
    <scope>NUCLEOTIDE SEQUENCE [LARGE SCALE GENOMIC DNA]</scope>
    <source>
        <strain evidence="2">DSM 16823 / RW262 / RW262</strain>
    </source>
</reference>
<dbReference type="InterPro" id="IPR029044">
    <property type="entry name" value="Nucleotide-diphossugar_trans"/>
</dbReference>
<dbReference type="RefSeq" id="WP_013685002.1">
    <property type="nucleotide sequence ID" value="NC_015321.1"/>
</dbReference>
<dbReference type="Proteomes" id="UP000007463">
    <property type="component" value="Chromosome"/>
</dbReference>
<proteinExistence type="predicted"/>
<name>F2IC00_FLUTR</name>
<sequence length="228" mass="26476" precursor="true">MARLAIIPARGGSKRIPRKNIKSFLGRPMIAYAIENALESGLFDEVMVSTDDQEIASIAKDYGASVPFMRSLENSNDFAGTFEVIEEVILEYRKLNRFFEETCCIYPCTPLLQIKDLTVAYHTLIEDHYYSVYPIVSYSTPIQRALKVSEEKLEYINPEHRFTRSQDLEKSYYDSGQFYWMKIDPIIQQKGIFTDNTGYIILDELFVQDIDNETDWKLAELKYKLLKA</sequence>
<evidence type="ECO:0000313" key="2">
    <source>
        <dbReference type="Proteomes" id="UP000007463"/>
    </source>
</evidence>
<keyword evidence="1" id="KW-0808">Transferase</keyword>